<evidence type="ECO:0008006" key="3">
    <source>
        <dbReference type="Google" id="ProtNLM"/>
    </source>
</evidence>
<evidence type="ECO:0000313" key="1">
    <source>
        <dbReference type="EMBL" id="GFH58363.1"/>
    </source>
</evidence>
<keyword evidence="2" id="KW-1185">Reference proteome</keyword>
<evidence type="ECO:0000313" key="2">
    <source>
        <dbReference type="Proteomes" id="UP001054902"/>
    </source>
</evidence>
<organism evidence="1 2">
    <name type="scientific">Chaetoceros tenuissimus</name>
    <dbReference type="NCBI Taxonomy" id="426638"/>
    <lineage>
        <taxon>Eukaryota</taxon>
        <taxon>Sar</taxon>
        <taxon>Stramenopiles</taxon>
        <taxon>Ochrophyta</taxon>
        <taxon>Bacillariophyta</taxon>
        <taxon>Coscinodiscophyceae</taxon>
        <taxon>Chaetocerotophycidae</taxon>
        <taxon>Chaetocerotales</taxon>
        <taxon>Chaetocerotaceae</taxon>
        <taxon>Chaetoceros</taxon>
    </lineage>
</organism>
<protein>
    <recommendedName>
        <fullName evidence="3">F-box domain-containing protein</fullName>
    </recommendedName>
</protein>
<comment type="caution">
    <text evidence="1">The sequence shown here is derived from an EMBL/GenBank/DDBJ whole genome shotgun (WGS) entry which is preliminary data.</text>
</comment>
<sequence>MTPVANEYEANVVNNSNSTIPLPIHILRHCLSFLGSSDNYYFLAAVCKDFKTAVEQLYGENRNTSAESIIATVSTCNHVLVLLYEDTDLIEEERATYIWKFLLLVFENDRKDIFEGSFISFTESVIILKFMQLAIEYRSTEVMRLIIKDEENVQLMNAHFLENDHSLAVCAPIACDGSMIKQLIEYGVEFYGDSLFYALKRDDLDTFEYLLDEVEVYNEVERYTIISEALLHQKYRDAFQILMTNRFFHITDLETVLPVQIGQLHASLDLVQFALEKLMNEIEVDPIDDFFHNLIVSCISEKRMDILTYINTDVREIDVEYYIIYFEAKGDGESVEFLNGML</sequence>
<dbReference type="Proteomes" id="UP001054902">
    <property type="component" value="Unassembled WGS sequence"/>
</dbReference>
<name>A0AAD3D5Z7_9STRA</name>
<reference evidence="1 2" key="1">
    <citation type="journal article" date="2021" name="Sci. Rep.">
        <title>The genome of the diatom Chaetoceros tenuissimus carries an ancient integrated fragment of an extant virus.</title>
        <authorList>
            <person name="Hongo Y."/>
            <person name="Kimura K."/>
            <person name="Takaki Y."/>
            <person name="Yoshida Y."/>
            <person name="Baba S."/>
            <person name="Kobayashi G."/>
            <person name="Nagasaki K."/>
            <person name="Hano T."/>
            <person name="Tomaru Y."/>
        </authorList>
    </citation>
    <scope>NUCLEOTIDE SEQUENCE [LARGE SCALE GENOMIC DNA]</scope>
    <source>
        <strain evidence="1 2">NIES-3715</strain>
    </source>
</reference>
<gene>
    <name evidence="1" type="ORF">CTEN210_14839</name>
</gene>
<dbReference type="EMBL" id="BLLK01000062">
    <property type="protein sequence ID" value="GFH58363.1"/>
    <property type="molecule type" value="Genomic_DNA"/>
</dbReference>
<proteinExistence type="predicted"/>
<accession>A0AAD3D5Z7</accession>
<dbReference type="AlphaFoldDB" id="A0AAD3D5Z7"/>